<dbReference type="EMBL" id="UINC01004936">
    <property type="protein sequence ID" value="SVA17927.1"/>
    <property type="molecule type" value="Genomic_DNA"/>
</dbReference>
<keyword evidence="2 5" id="KW-0812">Transmembrane</keyword>
<dbReference type="Pfam" id="PF04973">
    <property type="entry name" value="NMN_transporter"/>
    <property type="match status" value="1"/>
</dbReference>
<keyword evidence="3 5" id="KW-1133">Transmembrane helix</keyword>
<gene>
    <name evidence="6" type="ORF">METZ01_LOCUS70781</name>
</gene>
<evidence type="ECO:0000256" key="5">
    <source>
        <dbReference type="SAM" id="Phobius"/>
    </source>
</evidence>
<feature type="transmembrane region" description="Helical" evidence="5">
    <location>
        <begin position="20"/>
        <end position="36"/>
    </location>
</feature>
<protein>
    <recommendedName>
        <fullName evidence="7">Nicotinamide mononucleotide transporter PnuC</fullName>
    </recommendedName>
</protein>
<evidence type="ECO:0000256" key="4">
    <source>
        <dbReference type="ARBA" id="ARBA00023136"/>
    </source>
</evidence>
<sequence>MTNNLYTSKGKFFSKITWKYIGWAGAALVIFGYYLNANELTSSWLVWFTGNLFVGLYSIYKKAYSTAAMSFIIMAMNIYGYLQWIS</sequence>
<comment type="subcellular location">
    <subcellularLocation>
        <location evidence="1">Membrane</location>
        <topology evidence="1">Multi-pass membrane protein</topology>
    </subcellularLocation>
</comment>
<dbReference type="GO" id="GO:0034257">
    <property type="term" value="F:nicotinamide riboside transmembrane transporter activity"/>
    <property type="evidence" value="ECO:0007669"/>
    <property type="project" value="InterPro"/>
</dbReference>
<name>A0A381TSP6_9ZZZZ</name>
<feature type="transmembrane region" description="Helical" evidence="5">
    <location>
        <begin position="67"/>
        <end position="85"/>
    </location>
</feature>
<proteinExistence type="predicted"/>
<evidence type="ECO:0000256" key="1">
    <source>
        <dbReference type="ARBA" id="ARBA00004141"/>
    </source>
</evidence>
<dbReference type="AlphaFoldDB" id="A0A381TSP6"/>
<dbReference type="GO" id="GO:0016020">
    <property type="term" value="C:membrane"/>
    <property type="evidence" value="ECO:0007669"/>
    <property type="project" value="UniProtKB-SubCell"/>
</dbReference>
<organism evidence="6">
    <name type="scientific">marine metagenome</name>
    <dbReference type="NCBI Taxonomy" id="408172"/>
    <lineage>
        <taxon>unclassified sequences</taxon>
        <taxon>metagenomes</taxon>
        <taxon>ecological metagenomes</taxon>
    </lineage>
</organism>
<accession>A0A381TSP6</accession>
<feature type="transmembrane region" description="Helical" evidence="5">
    <location>
        <begin position="42"/>
        <end position="60"/>
    </location>
</feature>
<evidence type="ECO:0008006" key="7">
    <source>
        <dbReference type="Google" id="ProtNLM"/>
    </source>
</evidence>
<evidence type="ECO:0000256" key="3">
    <source>
        <dbReference type="ARBA" id="ARBA00022989"/>
    </source>
</evidence>
<dbReference type="InterPro" id="IPR006419">
    <property type="entry name" value="NMN_transpt_PnuC"/>
</dbReference>
<evidence type="ECO:0000313" key="6">
    <source>
        <dbReference type="EMBL" id="SVA17927.1"/>
    </source>
</evidence>
<reference evidence="6" key="1">
    <citation type="submission" date="2018-05" db="EMBL/GenBank/DDBJ databases">
        <authorList>
            <person name="Lanie J.A."/>
            <person name="Ng W.-L."/>
            <person name="Kazmierczak K.M."/>
            <person name="Andrzejewski T.M."/>
            <person name="Davidsen T.M."/>
            <person name="Wayne K.J."/>
            <person name="Tettelin H."/>
            <person name="Glass J.I."/>
            <person name="Rusch D."/>
            <person name="Podicherti R."/>
            <person name="Tsui H.-C.T."/>
            <person name="Winkler M.E."/>
        </authorList>
    </citation>
    <scope>NUCLEOTIDE SEQUENCE</scope>
</reference>
<keyword evidence="4 5" id="KW-0472">Membrane</keyword>
<evidence type="ECO:0000256" key="2">
    <source>
        <dbReference type="ARBA" id="ARBA00022692"/>
    </source>
</evidence>